<name>A0A432WP01_9GAMM</name>
<dbReference type="EMBL" id="PIPP01000006">
    <property type="protein sequence ID" value="RUO35532.1"/>
    <property type="molecule type" value="Genomic_DNA"/>
</dbReference>
<dbReference type="GO" id="GO:0008725">
    <property type="term" value="F:DNA-3-methyladenine glycosylase activity"/>
    <property type="evidence" value="ECO:0007669"/>
    <property type="project" value="InterPro"/>
</dbReference>
<accession>A0A432WP01</accession>
<keyword evidence="1" id="KW-0479">Metal-binding</keyword>
<dbReference type="InterPro" id="IPR011257">
    <property type="entry name" value="DNA_glycosylase"/>
</dbReference>
<dbReference type="SUPFAM" id="SSF48150">
    <property type="entry name" value="DNA-glycosylase"/>
    <property type="match status" value="1"/>
</dbReference>
<dbReference type="InterPro" id="IPR005019">
    <property type="entry name" value="Adenine_glyco"/>
</dbReference>
<keyword evidence="1" id="KW-0862">Zinc</keyword>
<gene>
    <name evidence="2" type="ORF">CWE13_11425</name>
</gene>
<feature type="binding site" evidence="1">
    <location>
        <position position="190"/>
    </location>
    <ligand>
        <name>Zn(2+)</name>
        <dbReference type="ChEBI" id="CHEBI:29105"/>
    </ligand>
</feature>
<dbReference type="RefSeq" id="WP_126808723.1">
    <property type="nucleotide sequence ID" value="NZ_PIPP01000006.1"/>
</dbReference>
<dbReference type="PANTHER" id="PTHR30037">
    <property type="entry name" value="DNA-3-METHYLADENINE GLYCOSYLASE 1"/>
    <property type="match status" value="1"/>
</dbReference>
<keyword evidence="3" id="KW-1185">Reference proteome</keyword>
<feature type="binding site" evidence="1">
    <location>
        <position position="24"/>
    </location>
    <ligand>
        <name>Zn(2+)</name>
        <dbReference type="ChEBI" id="CHEBI:29105"/>
    </ligand>
</feature>
<dbReference type="AlphaFoldDB" id="A0A432WP01"/>
<evidence type="ECO:0000313" key="3">
    <source>
        <dbReference type="Proteomes" id="UP000286934"/>
    </source>
</evidence>
<reference evidence="3" key="1">
    <citation type="journal article" date="2018" name="Front. Microbiol.">
        <title>Genome-Based Analysis Reveals the Taxonomy and Diversity of the Family Idiomarinaceae.</title>
        <authorList>
            <person name="Liu Y."/>
            <person name="Lai Q."/>
            <person name="Shao Z."/>
        </authorList>
    </citation>
    <scope>NUCLEOTIDE SEQUENCE [LARGE SCALE GENOMIC DNA]</scope>
    <source>
        <strain evidence="3">AIS</strain>
    </source>
</reference>
<evidence type="ECO:0000256" key="1">
    <source>
        <dbReference type="PIRSR" id="PIRSR605019-1"/>
    </source>
</evidence>
<dbReference type="Pfam" id="PF03352">
    <property type="entry name" value="Adenine_glyco"/>
    <property type="match status" value="1"/>
</dbReference>
<dbReference type="Proteomes" id="UP000286934">
    <property type="component" value="Unassembled WGS sequence"/>
</dbReference>
<sequence length="196" mass="22136">MVRSKSQINRCPWCGDAEDYQEYHDKVWGRPVYSSQELFAKLCLDGQQAGLSWITILRKQAGYEAAFLDLCPESLSAIQGVERDAFIETQMHNTAIVRNRLKIQSIFRNADGYMKLKQQGIEFSDFLWGFVGGEPQINYPKDMGDIPTSTAESEAMSKALKKAGFNFVGPTIVYAFMQAVGMVNDHLVDCDFRNPD</sequence>
<dbReference type="GO" id="GO:0046872">
    <property type="term" value="F:metal ion binding"/>
    <property type="evidence" value="ECO:0007669"/>
    <property type="project" value="UniProtKB-KW"/>
</dbReference>
<protein>
    <submittedName>
        <fullName evidence="2">DNA-3-methyladenine glycosylase I</fullName>
    </submittedName>
</protein>
<proteinExistence type="predicted"/>
<feature type="binding site" evidence="1">
    <location>
        <position position="186"/>
    </location>
    <ligand>
        <name>Zn(2+)</name>
        <dbReference type="ChEBI" id="CHEBI:29105"/>
    </ligand>
</feature>
<dbReference type="Gene3D" id="1.10.340.30">
    <property type="entry name" value="Hypothetical protein, domain 2"/>
    <property type="match status" value="1"/>
</dbReference>
<feature type="binding site" evidence="1">
    <location>
        <position position="11"/>
    </location>
    <ligand>
        <name>Zn(2+)</name>
        <dbReference type="ChEBI" id="CHEBI:29105"/>
    </ligand>
</feature>
<comment type="caution">
    <text evidence="2">The sequence shown here is derived from an EMBL/GenBank/DDBJ whole genome shotgun (WGS) entry which is preliminary data.</text>
</comment>
<dbReference type="GO" id="GO:0006284">
    <property type="term" value="P:base-excision repair"/>
    <property type="evidence" value="ECO:0007669"/>
    <property type="project" value="InterPro"/>
</dbReference>
<dbReference type="PANTHER" id="PTHR30037:SF4">
    <property type="entry name" value="DNA-3-METHYLADENINE GLYCOSYLASE I"/>
    <property type="match status" value="1"/>
</dbReference>
<organism evidence="2 3">
    <name type="scientific">Aliidiomarina shirensis</name>
    <dbReference type="NCBI Taxonomy" id="1048642"/>
    <lineage>
        <taxon>Bacteria</taxon>
        <taxon>Pseudomonadati</taxon>
        <taxon>Pseudomonadota</taxon>
        <taxon>Gammaproteobacteria</taxon>
        <taxon>Alteromonadales</taxon>
        <taxon>Idiomarinaceae</taxon>
        <taxon>Aliidiomarina</taxon>
    </lineage>
</organism>
<evidence type="ECO:0000313" key="2">
    <source>
        <dbReference type="EMBL" id="RUO35532.1"/>
    </source>
</evidence>
<dbReference type="OrthoDB" id="9807664at2"/>
<dbReference type="InterPro" id="IPR052891">
    <property type="entry name" value="DNA-3mA_glycosylase"/>
</dbReference>